<organism evidence="1 2">
    <name type="scientific">Toxocara canis</name>
    <name type="common">Canine roundworm</name>
    <dbReference type="NCBI Taxonomy" id="6265"/>
    <lineage>
        <taxon>Eukaryota</taxon>
        <taxon>Metazoa</taxon>
        <taxon>Ecdysozoa</taxon>
        <taxon>Nematoda</taxon>
        <taxon>Chromadorea</taxon>
        <taxon>Rhabditida</taxon>
        <taxon>Spirurina</taxon>
        <taxon>Ascaridomorpha</taxon>
        <taxon>Ascaridoidea</taxon>
        <taxon>Toxocaridae</taxon>
        <taxon>Toxocara</taxon>
    </lineage>
</organism>
<sequence>MPPTVLSSPFKFCSNLRRTKHQEHFIWLALYQRFFICTVPRINGSNERILGGEDNLRAEKVSIQAHDGNLLHFDAVIQDVVPSRSSLGTVIACHGAPGSHEDFKYFLPYLKSKAIRFVGINFPGFGYTQPNAKLRYDNRERLEFVQQLVKRLKLYDNLVFVGHSRGSETALKLGALNRDRTVAIVLVNPMTLLTYRALKPLWRIQLFAWLWNLGSVSKFLLRPIIYLSYRYLLHLKVPTSDVAATSLMAMNTVDLQSQIKYISTLNVSTVKVFVAYAGRDPVIEAELSKHFANSFIDVEHLTCKSGLPNEKLTFDQIRKLVEEGKRHIAVYFPEDDHFIQKHRAKLLADTIHILLSDEKKRQERKEVSA</sequence>
<dbReference type="InterPro" id="IPR029058">
    <property type="entry name" value="AB_hydrolase_fold"/>
</dbReference>
<dbReference type="Proteomes" id="UP000031036">
    <property type="component" value="Unassembled WGS sequence"/>
</dbReference>
<dbReference type="AlphaFoldDB" id="A0A0B2UVU4"/>
<protein>
    <submittedName>
        <fullName evidence="1">Uncharacterized protein F35H12.5</fullName>
    </submittedName>
</protein>
<comment type="caution">
    <text evidence="1">The sequence shown here is derived from an EMBL/GenBank/DDBJ whole genome shotgun (WGS) entry which is preliminary data.</text>
</comment>
<name>A0A0B2UVU4_TOXCA</name>
<dbReference type="EMBL" id="JPKZ01003105">
    <property type="protein sequence ID" value="KHN73533.1"/>
    <property type="molecule type" value="Genomic_DNA"/>
</dbReference>
<dbReference type="PANTHER" id="PTHR47533">
    <property type="entry name" value="PROTEIN CBG21859"/>
    <property type="match status" value="1"/>
</dbReference>
<evidence type="ECO:0000313" key="1">
    <source>
        <dbReference type="EMBL" id="KHN73533.1"/>
    </source>
</evidence>
<dbReference type="ESTHER" id="toxca-a0a0b2uvu4">
    <property type="family name" value="Duf_1057"/>
</dbReference>
<reference evidence="1 2" key="1">
    <citation type="submission" date="2014-11" db="EMBL/GenBank/DDBJ databases">
        <title>Genetic blueprint of the zoonotic pathogen Toxocara canis.</title>
        <authorList>
            <person name="Zhu X.-Q."/>
            <person name="Korhonen P.K."/>
            <person name="Cai H."/>
            <person name="Young N.D."/>
            <person name="Nejsum P."/>
            <person name="von Samson-Himmelstjerna G."/>
            <person name="Boag P.R."/>
            <person name="Tan P."/>
            <person name="Li Q."/>
            <person name="Min J."/>
            <person name="Yang Y."/>
            <person name="Wang X."/>
            <person name="Fang X."/>
            <person name="Hall R.S."/>
            <person name="Hofmann A."/>
            <person name="Sternberg P.W."/>
            <person name="Jex A.R."/>
            <person name="Gasser R.B."/>
        </authorList>
    </citation>
    <scope>NUCLEOTIDE SEQUENCE [LARGE SCALE GENOMIC DNA]</scope>
    <source>
        <strain evidence="1">PN_DK_2014</strain>
    </source>
</reference>
<dbReference type="OrthoDB" id="6431331at2759"/>
<gene>
    <name evidence="1" type="primary">F35H12.5</name>
    <name evidence="1" type="ORF">Tcan_11731</name>
</gene>
<dbReference type="Pfam" id="PF06342">
    <property type="entry name" value="DUF1057"/>
    <property type="match status" value="1"/>
</dbReference>
<accession>A0A0B2UVU4</accession>
<evidence type="ECO:0000313" key="2">
    <source>
        <dbReference type="Proteomes" id="UP000031036"/>
    </source>
</evidence>
<keyword evidence="2" id="KW-1185">Reference proteome</keyword>
<dbReference type="SUPFAM" id="SSF53474">
    <property type="entry name" value="alpha/beta-Hydrolases"/>
    <property type="match status" value="1"/>
</dbReference>
<proteinExistence type="predicted"/>
<dbReference type="Gene3D" id="3.40.50.1820">
    <property type="entry name" value="alpha/beta hydrolase"/>
    <property type="match status" value="1"/>
</dbReference>
<dbReference type="OMA" id="ARNPDRC"/>
<dbReference type="InterPro" id="IPR010463">
    <property type="entry name" value="DUF1057"/>
</dbReference>
<dbReference type="PANTHER" id="PTHR47533:SF4">
    <property type="entry name" value="AB HYDROLASE-1 DOMAIN-CONTAINING PROTEIN"/>
    <property type="match status" value="1"/>
</dbReference>